<accession>A0A6J6T6H6</accession>
<evidence type="ECO:0000256" key="1">
    <source>
        <dbReference type="ARBA" id="ARBA00022801"/>
    </source>
</evidence>
<reference evidence="3" key="1">
    <citation type="submission" date="2020-05" db="EMBL/GenBank/DDBJ databases">
        <authorList>
            <person name="Chiriac C."/>
            <person name="Salcher M."/>
            <person name="Ghai R."/>
            <person name="Kavagutti S V."/>
        </authorList>
    </citation>
    <scope>NUCLEOTIDE SEQUENCE</scope>
</reference>
<dbReference type="Gene3D" id="3.40.720.10">
    <property type="entry name" value="Alkaline Phosphatase, subunit A"/>
    <property type="match status" value="2"/>
</dbReference>
<organism evidence="3">
    <name type="scientific">freshwater metagenome</name>
    <dbReference type="NCBI Taxonomy" id="449393"/>
    <lineage>
        <taxon>unclassified sequences</taxon>
        <taxon>metagenomes</taxon>
        <taxon>ecological metagenomes</taxon>
    </lineage>
</organism>
<keyword evidence="1" id="KW-0378">Hydrolase</keyword>
<dbReference type="PANTHER" id="PTHR31956:SF1">
    <property type="entry name" value="NON-SPECIFIC PHOSPHOLIPASE C1"/>
    <property type="match status" value="1"/>
</dbReference>
<protein>
    <submittedName>
        <fullName evidence="3">Unannotated protein</fullName>
    </submittedName>
</protein>
<name>A0A6J6T6H6_9ZZZZ</name>
<dbReference type="GO" id="GO:0009395">
    <property type="term" value="P:phospholipid catabolic process"/>
    <property type="evidence" value="ECO:0007669"/>
    <property type="project" value="TreeGrafter"/>
</dbReference>
<dbReference type="EMBL" id="CAEZYW010000119">
    <property type="protein sequence ID" value="CAB4742881.1"/>
    <property type="molecule type" value="Genomic_DNA"/>
</dbReference>
<proteinExistence type="predicted"/>
<keyword evidence="2" id="KW-0175">Coiled coil</keyword>
<dbReference type="InterPro" id="IPR007312">
    <property type="entry name" value="Phosphoesterase"/>
</dbReference>
<dbReference type="Pfam" id="PF04185">
    <property type="entry name" value="Phosphoesterase"/>
    <property type="match status" value="1"/>
</dbReference>
<dbReference type="GO" id="GO:0042578">
    <property type="term" value="F:phosphoric ester hydrolase activity"/>
    <property type="evidence" value="ECO:0007669"/>
    <property type="project" value="UniProtKB-ARBA"/>
</dbReference>
<sequence>MTDHTNAHAMDHVILVLFENRSLDNMLGHLYGPADGKIFEGVIGKDLSNPVPAWAEHQPPDGSGVVRYHAATDMDSPNPDSGEEYFHTNVQLFNTLDDHNRGKMGGDVTAPWNAPAPHTKPTMDGFVTDYISAFIPQMDRQPTFEEYAQIMTGYLPEDIPVLSGLARDFGVFDHWYSEVPSQTFMNRSFWTAATSSNITINHPVSNFINGNTAETIFDRLEAHGKTWKVYVMEPCPVSFAGLIHMSRLKDKFETNFAPFSQFEKDAKEGTLPNFSFIEPNLFAGHGDYHPAADRAMVPGDVVIPFDPPSSIMAGELFLNRLYKAYHSMKSETGANIYNTTLFIGWDEPGGTYDHVPPGDVPPPDPNAGPGQCDFAFDRSGYRVPAIVVSPWVESGSVYNDEHRHTSMIATLRKLWNLGDPFTARDAIARPFDYVFTRETPREPKDWAAISARPAAEYHVNWEYTNHSLSALGKAATPGIIAQLKAHGVEIPAEVDTPGFALTPQIAWSLVELASYHLFPTLAPSKKSIDSMMKQLKEQVAQAEQAAKQQPAEVLAGASA</sequence>
<dbReference type="InterPro" id="IPR017850">
    <property type="entry name" value="Alkaline_phosphatase_core_sf"/>
</dbReference>
<dbReference type="AlphaFoldDB" id="A0A6J6T6H6"/>
<feature type="coiled-coil region" evidence="2">
    <location>
        <begin position="525"/>
        <end position="552"/>
    </location>
</feature>
<gene>
    <name evidence="3" type="ORF">UFOPK2786_00870</name>
</gene>
<evidence type="ECO:0000313" key="3">
    <source>
        <dbReference type="EMBL" id="CAB4742881.1"/>
    </source>
</evidence>
<dbReference type="PANTHER" id="PTHR31956">
    <property type="entry name" value="NON-SPECIFIC PHOSPHOLIPASE C4-RELATED"/>
    <property type="match status" value="1"/>
</dbReference>
<evidence type="ECO:0000256" key="2">
    <source>
        <dbReference type="SAM" id="Coils"/>
    </source>
</evidence>